<dbReference type="UCSC" id="C35D6.9a">
    <property type="organism name" value="c. elegans"/>
</dbReference>
<keyword evidence="1" id="KW-1133">Transmembrane helix</keyword>
<sequence>MDEISTDMPDVVKYVNAIIFCASIIMFLIVFPFYVYVFKMNRKQDQETLLFPAVNHFYQMTRNVFFLCIAMIFFACLSLLERFSGLFKLLPLILMYIIYIITQIFSFLTFLLSFQRFILYFISSSEPYIVQIQKQAPKYIWALYLVFIIKDIFIFVFIFVDAKEESNGFKTIYIVIFFTFNIFSILSAILHVPMYFSVRKLSNLVSVKRSTPQRFILWQAITVLIFKFMFIVLVLTCLWGSLDVMIMLVSTTGLDIFSTPLIVELSYIGCNKRNMKTLFTGFSFRKFIRVLFDIEENVHVEQRF</sequence>
<dbReference type="PANTHER" id="PTHR31720">
    <property type="entry name" value="SERPENTINE RECEPTOR, CLASS Z-RELATED"/>
    <property type="match status" value="1"/>
</dbReference>
<gene>
    <name evidence="2 4" type="primary">srz-38</name>
    <name evidence="4" type="ORF">C35D6.9</name>
    <name evidence="2" type="ORF">CELE_C35D6.9</name>
</gene>
<keyword evidence="1" id="KW-0472">Membrane</keyword>
<dbReference type="AlphaFoldDB" id="Q5WRL9"/>
<dbReference type="FunCoup" id="Q5WRL9">
    <property type="interactions" value="13"/>
</dbReference>
<feature type="transmembrane region" description="Helical" evidence="1">
    <location>
        <begin position="92"/>
        <end position="118"/>
    </location>
</feature>
<organism evidence="2 3">
    <name type="scientific">Caenorhabditis elegans</name>
    <dbReference type="NCBI Taxonomy" id="6239"/>
    <lineage>
        <taxon>Eukaryota</taxon>
        <taxon>Metazoa</taxon>
        <taxon>Ecdysozoa</taxon>
        <taxon>Nematoda</taxon>
        <taxon>Chromadorea</taxon>
        <taxon>Rhabditida</taxon>
        <taxon>Rhabditina</taxon>
        <taxon>Rhabditomorpha</taxon>
        <taxon>Rhabditoidea</taxon>
        <taxon>Rhabditidae</taxon>
        <taxon>Peloderinae</taxon>
        <taxon>Caenorhabditis</taxon>
    </lineage>
</organism>
<dbReference type="KEGG" id="cel:CELE_C35D6.9"/>
<dbReference type="CTD" id="3565113"/>
<dbReference type="InParanoid" id="Q5WRL9"/>
<keyword evidence="2" id="KW-0675">Receptor</keyword>
<keyword evidence="1" id="KW-0812">Transmembrane</keyword>
<feature type="transmembrane region" description="Helical" evidence="1">
    <location>
        <begin position="64"/>
        <end position="80"/>
    </location>
</feature>
<protein>
    <submittedName>
        <fullName evidence="2">Serpentine Receptor, class Z</fullName>
    </submittedName>
</protein>
<dbReference type="HOGENOM" id="CLU_056063_2_1_1"/>
<dbReference type="EMBL" id="BX284604">
    <property type="protein sequence ID" value="CAH60756.1"/>
    <property type="molecule type" value="Genomic_DNA"/>
</dbReference>
<feature type="transmembrane region" description="Helical" evidence="1">
    <location>
        <begin position="216"/>
        <end position="241"/>
    </location>
</feature>
<feature type="transmembrane region" description="Helical" evidence="1">
    <location>
        <begin position="139"/>
        <end position="160"/>
    </location>
</feature>
<dbReference type="Pfam" id="PF10325">
    <property type="entry name" value="7TM_GPCR_Srz"/>
    <property type="match status" value="1"/>
</dbReference>
<feature type="transmembrane region" description="Helical" evidence="1">
    <location>
        <begin position="14"/>
        <end position="37"/>
    </location>
</feature>
<dbReference type="WormBase" id="C35D6.9a">
    <property type="protein sequence ID" value="CE37329"/>
    <property type="gene ID" value="WBGene00023508"/>
    <property type="gene designation" value="srz-38"/>
</dbReference>
<dbReference type="RefSeq" id="NP_001040921.1">
    <property type="nucleotide sequence ID" value="NM_001047456.1"/>
</dbReference>
<evidence type="ECO:0000313" key="4">
    <source>
        <dbReference type="WormBase" id="C35D6.9a"/>
    </source>
</evidence>
<evidence type="ECO:0000313" key="2">
    <source>
        <dbReference type="EMBL" id="CAH60756.1"/>
    </source>
</evidence>
<dbReference type="AGR" id="WB:WBGene00023508"/>
<dbReference type="Proteomes" id="UP000001940">
    <property type="component" value="Chromosome IV"/>
</dbReference>
<dbReference type="PhylomeDB" id="Q5WRL9"/>
<evidence type="ECO:0000313" key="3">
    <source>
        <dbReference type="Proteomes" id="UP000001940"/>
    </source>
</evidence>
<dbReference type="PaxDb" id="6239-C35D6.9a"/>
<feature type="transmembrane region" description="Helical" evidence="1">
    <location>
        <begin position="247"/>
        <end position="268"/>
    </location>
</feature>
<proteinExistence type="predicted"/>
<dbReference type="OMA" id="CASIIMF"/>
<dbReference type="eggNOG" id="ENOG502THKU">
    <property type="taxonomic scope" value="Eukaryota"/>
</dbReference>
<keyword evidence="3" id="KW-1185">Reference proteome</keyword>
<dbReference type="GeneID" id="3565113"/>
<feature type="transmembrane region" description="Helical" evidence="1">
    <location>
        <begin position="172"/>
        <end position="196"/>
    </location>
</feature>
<reference evidence="2 3" key="1">
    <citation type="journal article" date="1998" name="Science">
        <title>Genome sequence of the nematode C. elegans: a platform for investigating biology.</title>
        <authorList>
            <consortium name="The C. elegans sequencing consortium"/>
            <person name="Sulson J.E."/>
            <person name="Waterston R."/>
        </authorList>
    </citation>
    <scope>NUCLEOTIDE SEQUENCE [LARGE SCALE GENOMIC DNA]</scope>
    <source>
        <strain evidence="2 3">Bristol N2</strain>
    </source>
</reference>
<dbReference type="InterPro" id="IPR018817">
    <property type="entry name" value="7TM_GPCR_serpentine_rcpt_Srz"/>
</dbReference>
<name>Q5WRL9_CAEEL</name>
<evidence type="ECO:0000256" key="1">
    <source>
        <dbReference type="SAM" id="Phobius"/>
    </source>
</evidence>
<dbReference type="PANTHER" id="PTHR31720:SF3">
    <property type="entry name" value="SERPENTINE RECEPTOR, CLASS Z-RELATED"/>
    <property type="match status" value="1"/>
</dbReference>
<accession>Q5WRL9</accession>